<dbReference type="AlphaFoldDB" id="A0A6N3DIR7"/>
<evidence type="ECO:0000313" key="17">
    <source>
        <dbReference type="EMBL" id="VYU28800.1"/>
    </source>
</evidence>
<dbReference type="GO" id="GO:0009231">
    <property type="term" value="P:riboflavin biosynthetic process"/>
    <property type="evidence" value="ECO:0007669"/>
    <property type="project" value="InterPro"/>
</dbReference>
<comment type="catalytic activity">
    <reaction evidence="13 15">
        <text>riboflavin + ATP = FMN + ADP + H(+)</text>
        <dbReference type="Rhea" id="RHEA:14357"/>
        <dbReference type="ChEBI" id="CHEBI:15378"/>
        <dbReference type="ChEBI" id="CHEBI:30616"/>
        <dbReference type="ChEBI" id="CHEBI:57986"/>
        <dbReference type="ChEBI" id="CHEBI:58210"/>
        <dbReference type="ChEBI" id="CHEBI:456216"/>
        <dbReference type="EC" id="2.7.1.26"/>
    </reaction>
</comment>
<dbReference type="Pfam" id="PF06574">
    <property type="entry name" value="FAD_syn"/>
    <property type="match status" value="1"/>
</dbReference>
<evidence type="ECO:0000256" key="15">
    <source>
        <dbReference type="PIRNR" id="PIRNR004491"/>
    </source>
</evidence>
<proteinExistence type="inferred from homology"/>
<evidence type="ECO:0000256" key="5">
    <source>
        <dbReference type="ARBA" id="ARBA00022643"/>
    </source>
</evidence>
<evidence type="ECO:0000256" key="3">
    <source>
        <dbReference type="ARBA" id="ARBA00005201"/>
    </source>
</evidence>
<comment type="similarity">
    <text evidence="15">Belongs to the ribF family.</text>
</comment>
<dbReference type="InterPro" id="IPR015865">
    <property type="entry name" value="Riboflavin_kinase_bac/euk"/>
</dbReference>
<dbReference type="EC" id="2.7.7.2" evidence="15"/>
<dbReference type="FunFam" id="3.40.50.620:FF:000021">
    <property type="entry name" value="Riboflavin biosynthesis protein"/>
    <property type="match status" value="1"/>
</dbReference>
<evidence type="ECO:0000256" key="2">
    <source>
        <dbReference type="ARBA" id="ARBA00004726"/>
    </source>
</evidence>
<dbReference type="UniPathway" id="UPA00276">
    <property type="reaction ID" value="UER00406"/>
</dbReference>
<evidence type="ECO:0000256" key="4">
    <source>
        <dbReference type="ARBA" id="ARBA00022630"/>
    </source>
</evidence>
<dbReference type="InterPro" id="IPR002606">
    <property type="entry name" value="Riboflavin_kinase_bac"/>
</dbReference>
<evidence type="ECO:0000256" key="7">
    <source>
        <dbReference type="ARBA" id="ARBA00022695"/>
    </source>
</evidence>
<dbReference type="NCBIfam" id="NF004162">
    <property type="entry name" value="PRK05627.1-5"/>
    <property type="match status" value="1"/>
</dbReference>
<dbReference type="SUPFAM" id="SSF52374">
    <property type="entry name" value="Nucleotidylyl transferase"/>
    <property type="match status" value="1"/>
</dbReference>
<protein>
    <recommendedName>
        <fullName evidence="15">Riboflavin biosynthesis protein</fullName>
    </recommendedName>
    <domain>
        <recommendedName>
            <fullName evidence="15">Riboflavin kinase</fullName>
            <ecNumber evidence="15">2.7.1.26</ecNumber>
        </recommendedName>
        <alternativeName>
            <fullName evidence="15">Flavokinase</fullName>
        </alternativeName>
    </domain>
    <domain>
        <recommendedName>
            <fullName evidence="15">FMN adenylyltransferase</fullName>
            <ecNumber evidence="15">2.7.7.2</ecNumber>
        </recommendedName>
        <alternativeName>
            <fullName evidence="15">FAD pyrophosphorylase</fullName>
        </alternativeName>
        <alternativeName>
            <fullName evidence="15">FAD synthase</fullName>
        </alternativeName>
    </domain>
</protein>
<evidence type="ECO:0000256" key="8">
    <source>
        <dbReference type="ARBA" id="ARBA00022741"/>
    </source>
</evidence>
<evidence type="ECO:0000256" key="13">
    <source>
        <dbReference type="ARBA" id="ARBA00047880"/>
    </source>
</evidence>
<evidence type="ECO:0000256" key="1">
    <source>
        <dbReference type="ARBA" id="ARBA00002121"/>
    </source>
</evidence>
<dbReference type="InterPro" id="IPR023465">
    <property type="entry name" value="Riboflavin_kinase_dom_sf"/>
</dbReference>
<dbReference type="Gene3D" id="3.40.50.620">
    <property type="entry name" value="HUPs"/>
    <property type="match status" value="1"/>
</dbReference>
<keyword evidence="11 15" id="KW-0067">ATP-binding</keyword>
<dbReference type="NCBIfam" id="TIGR00083">
    <property type="entry name" value="ribF"/>
    <property type="match status" value="1"/>
</dbReference>
<dbReference type="InterPro" id="IPR015864">
    <property type="entry name" value="FAD_synthase"/>
</dbReference>
<dbReference type="SUPFAM" id="SSF82114">
    <property type="entry name" value="Riboflavin kinase-like"/>
    <property type="match status" value="1"/>
</dbReference>
<name>A0A6N3DIR7_9BACT</name>
<dbReference type="GO" id="GO:0009398">
    <property type="term" value="P:FMN biosynthetic process"/>
    <property type="evidence" value="ECO:0007669"/>
    <property type="project" value="UniProtKB-UniRule"/>
</dbReference>
<keyword evidence="9 15" id="KW-0418">Kinase</keyword>
<organism evidence="17">
    <name type="scientific">Paraprevotella clara</name>
    <dbReference type="NCBI Taxonomy" id="454154"/>
    <lineage>
        <taxon>Bacteria</taxon>
        <taxon>Pseudomonadati</taxon>
        <taxon>Bacteroidota</taxon>
        <taxon>Bacteroidia</taxon>
        <taxon>Bacteroidales</taxon>
        <taxon>Prevotellaceae</taxon>
        <taxon>Paraprevotella</taxon>
    </lineage>
</organism>
<feature type="domain" description="Riboflavin kinase" evidence="16">
    <location>
        <begin position="181"/>
        <end position="311"/>
    </location>
</feature>
<dbReference type="CDD" id="cd02064">
    <property type="entry name" value="FAD_synthetase_N"/>
    <property type="match status" value="1"/>
</dbReference>
<reference evidence="17" key="1">
    <citation type="submission" date="2019-11" db="EMBL/GenBank/DDBJ databases">
        <authorList>
            <person name="Feng L."/>
        </authorList>
    </citation>
    <scope>NUCLEOTIDE SEQUENCE</scope>
    <source>
        <strain evidence="17">PclaraLFYP37</strain>
    </source>
</reference>
<keyword evidence="5 15" id="KW-0288">FMN</keyword>
<dbReference type="GO" id="GO:0006747">
    <property type="term" value="P:FAD biosynthetic process"/>
    <property type="evidence" value="ECO:0007669"/>
    <property type="project" value="UniProtKB-UniRule"/>
</dbReference>
<evidence type="ECO:0000256" key="9">
    <source>
        <dbReference type="ARBA" id="ARBA00022777"/>
    </source>
</evidence>
<evidence type="ECO:0000256" key="10">
    <source>
        <dbReference type="ARBA" id="ARBA00022827"/>
    </source>
</evidence>
<evidence type="ECO:0000259" key="16">
    <source>
        <dbReference type="SMART" id="SM00904"/>
    </source>
</evidence>
<dbReference type="GO" id="GO:0005524">
    <property type="term" value="F:ATP binding"/>
    <property type="evidence" value="ECO:0007669"/>
    <property type="project" value="UniProtKB-UniRule"/>
</dbReference>
<dbReference type="Pfam" id="PF01687">
    <property type="entry name" value="Flavokinase"/>
    <property type="match status" value="1"/>
</dbReference>
<dbReference type="EC" id="2.7.1.26" evidence="15"/>
<dbReference type="PANTHER" id="PTHR22749">
    <property type="entry name" value="RIBOFLAVIN KINASE/FMN ADENYLYLTRANSFERASE"/>
    <property type="match status" value="1"/>
</dbReference>
<accession>A0A6N3DIR7</accession>
<comment type="pathway">
    <text evidence="2 15">Cofactor biosynthesis; FAD biosynthesis; FAD from FMN: step 1/1.</text>
</comment>
<dbReference type="RefSeq" id="WP_412990736.1">
    <property type="nucleotide sequence ID" value="NZ_CACRUT010000015.1"/>
</dbReference>
<keyword evidence="10 15" id="KW-0274">FAD</keyword>
<dbReference type="PIRSF" id="PIRSF004491">
    <property type="entry name" value="FAD_Synth"/>
    <property type="match status" value="1"/>
</dbReference>
<keyword evidence="4 15" id="KW-0285">Flavoprotein</keyword>
<comment type="catalytic activity">
    <reaction evidence="14 15">
        <text>FMN + ATP + H(+) = FAD + diphosphate</text>
        <dbReference type="Rhea" id="RHEA:17237"/>
        <dbReference type="ChEBI" id="CHEBI:15378"/>
        <dbReference type="ChEBI" id="CHEBI:30616"/>
        <dbReference type="ChEBI" id="CHEBI:33019"/>
        <dbReference type="ChEBI" id="CHEBI:57692"/>
        <dbReference type="ChEBI" id="CHEBI:58210"/>
        <dbReference type="EC" id="2.7.7.2"/>
    </reaction>
</comment>
<dbReference type="Gene3D" id="2.40.30.30">
    <property type="entry name" value="Riboflavin kinase-like"/>
    <property type="match status" value="1"/>
</dbReference>
<dbReference type="UniPathway" id="UPA00277">
    <property type="reaction ID" value="UER00407"/>
</dbReference>
<keyword evidence="6 15" id="KW-0808">Transferase</keyword>
<sequence length="314" mass="35303">MKFITLTDPLPYQACVATIGFFDGVHRGHRFLIRQLTRYAAGHDLASLLITFRTHPRQVMQAAYQPQLLTTYDEKCAQLATTGADCCLTLDFTTALAALSARRFMAEILKEKLSVKVLIIGYDHRFGHDRSEGFAEYVEYGRDLGMEVVRADAFAMSEVNVSSSMVRACLAEGEVGMAACCLTRPYEITGRVVHGFHVGHELGFPTANIQVEDAQKLIPKNGVYAVWVKGKTGGEEHVWGGMLNIGLRPTMENGENRTIEVHLLDFAGDLYGCRLTLSFVRRLRDERKFRNKGELVHQLREDEAMVRMILNKEQ</sequence>
<dbReference type="GO" id="GO:0003919">
    <property type="term" value="F:FMN adenylyltransferase activity"/>
    <property type="evidence" value="ECO:0007669"/>
    <property type="project" value="UniProtKB-UniRule"/>
</dbReference>
<dbReference type="SMART" id="SM00904">
    <property type="entry name" value="Flavokinase"/>
    <property type="match status" value="1"/>
</dbReference>
<dbReference type="InterPro" id="IPR023468">
    <property type="entry name" value="Riboflavin_kinase"/>
</dbReference>
<keyword evidence="12" id="KW-0511">Multifunctional enzyme</keyword>
<evidence type="ECO:0000256" key="11">
    <source>
        <dbReference type="ARBA" id="ARBA00022840"/>
    </source>
</evidence>
<comment type="pathway">
    <text evidence="3 15">Cofactor biosynthesis; FMN biosynthesis; FMN from riboflavin (ATP route): step 1/1.</text>
</comment>
<gene>
    <name evidence="17" type="primary">ribF</name>
    <name evidence="17" type="ORF">PCLFYP37_02412</name>
</gene>
<dbReference type="EMBL" id="CACRUT010000015">
    <property type="protein sequence ID" value="VYU28800.1"/>
    <property type="molecule type" value="Genomic_DNA"/>
</dbReference>
<dbReference type="InterPro" id="IPR014729">
    <property type="entry name" value="Rossmann-like_a/b/a_fold"/>
</dbReference>
<evidence type="ECO:0000256" key="12">
    <source>
        <dbReference type="ARBA" id="ARBA00023268"/>
    </source>
</evidence>
<evidence type="ECO:0000256" key="14">
    <source>
        <dbReference type="ARBA" id="ARBA00049494"/>
    </source>
</evidence>
<comment type="function">
    <text evidence="1">Catalyzes the phosphorylation of riboflavin to FMN followed by the adenylation of FMN to FAD.</text>
</comment>
<keyword evidence="7 15" id="KW-0548">Nucleotidyltransferase</keyword>
<evidence type="ECO:0000256" key="6">
    <source>
        <dbReference type="ARBA" id="ARBA00022679"/>
    </source>
</evidence>
<dbReference type="PANTHER" id="PTHR22749:SF6">
    <property type="entry name" value="RIBOFLAVIN KINASE"/>
    <property type="match status" value="1"/>
</dbReference>
<keyword evidence="8 15" id="KW-0547">Nucleotide-binding</keyword>
<dbReference type="GO" id="GO:0008531">
    <property type="term" value="F:riboflavin kinase activity"/>
    <property type="evidence" value="ECO:0007669"/>
    <property type="project" value="UniProtKB-UniRule"/>
</dbReference>